<dbReference type="Pfam" id="PF02502">
    <property type="entry name" value="LacAB_rpiB"/>
    <property type="match status" value="1"/>
</dbReference>
<evidence type="ECO:0000256" key="2">
    <source>
        <dbReference type="ARBA" id="ARBA00023235"/>
    </source>
</evidence>
<dbReference type="NCBIfam" id="NF004051">
    <property type="entry name" value="PRK05571.1"/>
    <property type="match status" value="1"/>
</dbReference>
<name>A0A399FY44_UNCN2</name>
<dbReference type="PANTHER" id="PTHR30345:SF0">
    <property type="entry name" value="DNA DAMAGE-REPAIR_TOLERATION PROTEIN DRT102"/>
    <property type="match status" value="1"/>
</dbReference>
<evidence type="ECO:0000256" key="1">
    <source>
        <dbReference type="ARBA" id="ARBA00008754"/>
    </source>
</evidence>
<reference evidence="4 5" key="1">
    <citation type="submission" date="2018-08" db="EMBL/GenBank/DDBJ databases">
        <title>Draft genome of candidate division NPL-UPA2 bacterium Unc8 that adapted to ultra-basic serpentinizing groundwater.</title>
        <authorList>
            <person name="Ishii S."/>
            <person name="Suzuki S."/>
            <person name="Nealson K.H."/>
        </authorList>
    </citation>
    <scope>NUCLEOTIDE SEQUENCE [LARGE SCALE GENOMIC DNA]</scope>
    <source>
        <strain evidence="4">Unc8</strain>
    </source>
</reference>
<dbReference type="NCBIfam" id="TIGR01120">
    <property type="entry name" value="rpiB"/>
    <property type="match status" value="1"/>
</dbReference>
<dbReference type="EMBL" id="NDHY01000001">
    <property type="protein sequence ID" value="RII01141.1"/>
    <property type="molecule type" value="Genomic_DNA"/>
</dbReference>
<dbReference type="Gene3D" id="3.40.1400.10">
    <property type="entry name" value="Sugar-phosphate isomerase, RpiB/LacA/LacB"/>
    <property type="match status" value="1"/>
</dbReference>
<comment type="similarity">
    <text evidence="1">Belongs to the LacAB/RpiB family.</text>
</comment>
<keyword evidence="2 4" id="KW-0413">Isomerase</keyword>
<comment type="caution">
    <text evidence="4">The sequence shown here is derived from an EMBL/GenBank/DDBJ whole genome shotgun (WGS) entry which is preliminary data.</text>
</comment>
<dbReference type="GO" id="GO:0009052">
    <property type="term" value="P:pentose-phosphate shunt, non-oxidative branch"/>
    <property type="evidence" value="ECO:0007669"/>
    <property type="project" value="TreeGrafter"/>
</dbReference>
<evidence type="ECO:0000313" key="5">
    <source>
        <dbReference type="Proteomes" id="UP000266287"/>
    </source>
</evidence>
<feature type="active site" description="Proton donor" evidence="3">
    <location>
        <position position="98"/>
    </location>
</feature>
<dbReference type="InterPro" id="IPR003500">
    <property type="entry name" value="RpiB_LacA_LacB"/>
</dbReference>
<dbReference type="AlphaFoldDB" id="A0A399FY44"/>
<dbReference type="Proteomes" id="UP000266287">
    <property type="component" value="Unassembled WGS sequence"/>
</dbReference>
<dbReference type="GO" id="GO:0004751">
    <property type="term" value="F:ribose-5-phosphate isomerase activity"/>
    <property type="evidence" value="ECO:0007669"/>
    <property type="project" value="UniProtKB-EC"/>
</dbReference>
<proteinExistence type="inferred from homology"/>
<gene>
    <name evidence="4" type="primary">rpiB</name>
    <name evidence="4" type="ORF">B9J77_01000</name>
</gene>
<evidence type="ECO:0000313" key="4">
    <source>
        <dbReference type="EMBL" id="RII01141.1"/>
    </source>
</evidence>
<evidence type="ECO:0000256" key="3">
    <source>
        <dbReference type="PIRSR" id="PIRSR005384-1"/>
    </source>
</evidence>
<dbReference type="SUPFAM" id="SSF89623">
    <property type="entry name" value="Ribose/Galactose isomerase RpiB/AlsB"/>
    <property type="match status" value="1"/>
</dbReference>
<dbReference type="InterPro" id="IPR036569">
    <property type="entry name" value="RpiB_LacA_LacB_sf"/>
</dbReference>
<dbReference type="EC" id="5.3.1.6" evidence="4"/>
<dbReference type="PIRSF" id="PIRSF005384">
    <property type="entry name" value="RpiB_LacA_B"/>
    <property type="match status" value="1"/>
</dbReference>
<dbReference type="NCBIfam" id="TIGR00689">
    <property type="entry name" value="rpiB_lacA_lacB"/>
    <property type="match status" value="1"/>
</dbReference>
<dbReference type="InterPro" id="IPR004785">
    <property type="entry name" value="RpiB"/>
</dbReference>
<feature type="active site" description="Proton acceptor" evidence="3">
    <location>
        <position position="65"/>
    </location>
</feature>
<dbReference type="PANTHER" id="PTHR30345">
    <property type="entry name" value="RIBOSE-5-PHOSPHATE ISOMERASE B"/>
    <property type="match status" value="1"/>
</dbReference>
<protein>
    <submittedName>
        <fullName evidence="4">Ribose 5-phosphate isomerase B</fullName>
        <ecNumber evidence="4">5.3.1.6</ecNumber>
    </submittedName>
</protein>
<sequence length="152" mass="16702">MKIALASDHAGFEAKEKLKLFLNGLGYDTTDFGVSSTDSVDYPDYALPVAQAVSNGKFERGILLCGSGIGMAIVANKVPGVRAAPCHNPFIARTSRSHNDANVLCLSGWTHTQAEIEEMTQVWLETRFSGGRHIRRLKKIEEIEKLVKVRKS</sequence>
<organism evidence="4 5">
    <name type="scientific">candidate division NPL-UPA2 bacterium Unc8</name>
    <dbReference type="NCBI Taxonomy" id="1980939"/>
    <lineage>
        <taxon>Bacteria</taxon>
    </lineage>
</organism>
<dbReference type="GO" id="GO:0019316">
    <property type="term" value="P:D-allose catabolic process"/>
    <property type="evidence" value="ECO:0007669"/>
    <property type="project" value="TreeGrafter"/>
</dbReference>
<accession>A0A399FY44</accession>